<organism evidence="2">
    <name type="scientific">Neobodo designis</name>
    <name type="common">Flagellated protozoan</name>
    <name type="synonym">Bodo designis</name>
    <dbReference type="NCBI Taxonomy" id="312471"/>
    <lineage>
        <taxon>Eukaryota</taxon>
        <taxon>Discoba</taxon>
        <taxon>Euglenozoa</taxon>
        <taxon>Kinetoplastea</taxon>
        <taxon>Metakinetoplastina</taxon>
        <taxon>Neobodonida</taxon>
        <taxon>Neobodo</taxon>
    </lineage>
</organism>
<dbReference type="EMBL" id="HBGF01003664">
    <property type="protein sequence ID" value="CAD9092391.1"/>
    <property type="molecule type" value="Transcribed_RNA"/>
</dbReference>
<dbReference type="AlphaFoldDB" id="A0A7S1L2B7"/>
<evidence type="ECO:0000313" key="2">
    <source>
        <dbReference type="EMBL" id="CAD9092391.1"/>
    </source>
</evidence>
<gene>
    <name evidence="2" type="ORF">NDES1114_LOCUS2535</name>
</gene>
<protein>
    <submittedName>
        <fullName evidence="2">Uncharacterized protein</fullName>
    </submittedName>
</protein>
<accession>A0A7S1L2B7</accession>
<keyword evidence="1" id="KW-1133">Transmembrane helix</keyword>
<reference evidence="2" key="1">
    <citation type="submission" date="2021-01" db="EMBL/GenBank/DDBJ databases">
        <authorList>
            <person name="Corre E."/>
            <person name="Pelletier E."/>
            <person name="Niang G."/>
            <person name="Scheremetjew M."/>
            <person name="Finn R."/>
            <person name="Kale V."/>
            <person name="Holt S."/>
            <person name="Cochrane G."/>
            <person name="Meng A."/>
            <person name="Brown T."/>
            <person name="Cohen L."/>
        </authorList>
    </citation>
    <scope>NUCLEOTIDE SEQUENCE</scope>
    <source>
        <strain evidence="2">CCAP 1951/1</strain>
    </source>
</reference>
<evidence type="ECO:0000256" key="1">
    <source>
        <dbReference type="SAM" id="Phobius"/>
    </source>
</evidence>
<keyword evidence="1" id="KW-0472">Membrane</keyword>
<keyword evidence="1" id="KW-0812">Transmembrane</keyword>
<feature type="transmembrane region" description="Helical" evidence="1">
    <location>
        <begin position="80"/>
        <end position="103"/>
    </location>
</feature>
<sequence length="229" mass="25186">MTKSSVTAPDGLRSPSARDCPSVCFPGRDAELLLHCAQPTVATVCAEANRWAPKVIPDGGRFIVDGAHTEYVFSVDGVHYFLGALILSMIATGVAFVICVAVTQSVENWALVTVFGSFGLCILLWTPLLSRTRIRVEAVSPTASPADRYVIVDWYVLYCVPTCRKRLELLTGDLTRVSEKYYENAHLWNRRVRVHVADAAMSKLETIDVLLGDNTDGNVAAQWRSFLGH</sequence>
<name>A0A7S1L2B7_NEODS</name>
<feature type="transmembrane region" description="Helical" evidence="1">
    <location>
        <begin position="109"/>
        <end position="129"/>
    </location>
</feature>
<proteinExistence type="predicted"/>